<comment type="caution">
    <text evidence="2">The sequence shown here is derived from an EMBL/GenBank/DDBJ whole genome shotgun (WGS) entry which is preliminary data.</text>
</comment>
<feature type="transmembrane region" description="Helical" evidence="1">
    <location>
        <begin position="78"/>
        <end position="104"/>
    </location>
</feature>
<feature type="transmembrane region" description="Helical" evidence="1">
    <location>
        <begin position="12"/>
        <end position="31"/>
    </location>
</feature>
<reference evidence="2" key="1">
    <citation type="submission" date="2020-08" db="EMBL/GenBank/DDBJ databases">
        <title>Genome public.</title>
        <authorList>
            <person name="Liu C."/>
            <person name="Sun Q."/>
        </authorList>
    </citation>
    <scope>NUCLEOTIDE SEQUENCE</scope>
    <source>
        <strain evidence="2">BX21</strain>
    </source>
</reference>
<keyword evidence="3" id="KW-1185">Reference proteome</keyword>
<gene>
    <name evidence="2" type="ORF">H8707_01325</name>
</gene>
<dbReference type="Pfam" id="PF13346">
    <property type="entry name" value="ABC2_membrane_5"/>
    <property type="match status" value="1"/>
</dbReference>
<evidence type="ECO:0000313" key="2">
    <source>
        <dbReference type="EMBL" id="MBC8586881.1"/>
    </source>
</evidence>
<name>A0A926ESK4_9FIRM</name>
<accession>A0A926ESK4</accession>
<sequence>MKGLLIKDLINLKKSFGTIIAMIVLYFLFAYQSGDPSILVGMIVFLLTMMSITSMSYDDMAKWDKFALSMPISRKTIVYSKYILAVLLSLAGLVLSTGIGYIVILLKAKMSIQEYLVASYAIFVLSMAFICIIIPLIFKFGVEKSRLMMMGAIIIPMIIGYVISKSGISMPSENQLMTILKLSPLLVVLALYISSTISYNIYKKKDL</sequence>
<feature type="transmembrane region" description="Helical" evidence="1">
    <location>
        <begin position="116"/>
        <end position="138"/>
    </location>
</feature>
<keyword evidence="1" id="KW-0812">Transmembrane</keyword>
<feature type="transmembrane region" description="Helical" evidence="1">
    <location>
        <begin position="37"/>
        <end position="57"/>
    </location>
</feature>
<dbReference type="InterPro" id="IPR025699">
    <property type="entry name" value="ABC2_memb-like"/>
</dbReference>
<keyword evidence="1" id="KW-1133">Transmembrane helix</keyword>
<dbReference type="PANTHER" id="PTHR41309:SF2">
    <property type="entry name" value="MEMBRANE PROTEIN"/>
    <property type="match status" value="1"/>
</dbReference>
<organism evidence="2 3">
    <name type="scientific">Paratissierella segnis</name>
    <dbReference type="NCBI Taxonomy" id="2763679"/>
    <lineage>
        <taxon>Bacteria</taxon>
        <taxon>Bacillati</taxon>
        <taxon>Bacillota</taxon>
        <taxon>Tissierellia</taxon>
        <taxon>Tissierellales</taxon>
        <taxon>Tissierellaceae</taxon>
        <taxon>Paratissierella</taxon>
    </lineage>
</organism>
<dbReference type="PANTHER" id="PTHR41309">
    <property type="entry name" value="MEMBRANE PROTEIN-RELATED"/>
    <property type="match status" value="1"/>
</dbReference>
<dbReference type="EMBL" id="JACRTG010000004">
    <property type="protein sequence ID" value="MBC8586881.1"/>
    <property type="molecule type" value="Genomic_DNA"/>
</dbReference>
<dbReference type="Proteomes" id="UP000601171">
    <property type="component" value="Unassembled WGS sequence"/>
</dbReference>
<feature type="transmembrane region" description="Helical" evidence="1">
    <location>
        <begin position="184"/>
        <end position="202"/>
    </location>
</feature>
<feature type="transmembrane region" description="Helical" evidence="1">
    <location>
        <begin position="147"/>
        <end position="164"/>
    </location>
</feature>
<evidence type="ECO:0000256" key="1">
    <source>
        <dbReference type="SAM" id="Phobius"/>
    </source>
</evidence>
<keyword evidence="1" id="KW-0472">Membrane</keyword>
<protein>
    <submittedName>
        <fullName evidence="2">ABC-2 transporter permease</fullName>
    </submittedName>
</protein>
<proteinExistence type="predicted"/>
<evidence type="ECO:0000313" key="3">
    <source>
        <dbReference type="Proteomes" id="UP000601171"/>
    </source>
</evidence>
<dbReference type="AlphaFoldDB" id="A0A926ESK4"/>
<dbReference type="RefSeq" id="WP_262428351.1">
    <property type="nucleotide sequence ID" value="NZ_JACRTG010000004.1"/>
</dbReference>